<dbReference type="EMBL" id="CAJNOK010079489">
    <property type="protein sequence ID" value="CAF1680700.1"/>
    <property type="molecule type" value="Genomic_DNA"/>
</dbReference>
<proteinExistence type="predicted"/>
<sequence>MERRAKYLDKIYSTQEESSCEDDERSSIKKNLT</sequence>
<evidence type="ECO:0000256" key="1">
    <source>
        <dbReference type="SAM" id="MobiDB-lite"/>
    </source>
</evidence>
<evidence type="ECO:0000313" key="2">
    <source>
        <dbReference type="EMBL" id="CAF1680700.1"/>
    </source>
</evidence>
<feature type="region of interest" description="Disordered" evidence="1">
    <location>
        <begin position="1"/>
        <end position="33"/>
    </location>
</feature>
<comment type="caution">
    <text evidence="2">The sequence shown here is derived from an EMBL/GenBank/DDBJ whole genome shotgun (WGS) entry which is preliminary data.</text>
</comment>
<dbReference type="Proteomes" id="UP000677228">
    <property type="component" value="Unassembled WGS sequence"/>
</dbReference>
<dbReference type="EMBL" id="CAJOBA010118018">
    <property type="protein sequence ID" value="CAF4572819.1"/>
    <property type="molecule type" value="Genomic_DNA"/>
</dbReference>
<evidence type="ECO:0000313" key="4">
    <source>
        <dbReference type="Proteomes" id="UP000677228"/>
    </source>
</evidence>
<accession>A0A8S2GBU1</accession>
<protein>
    <submittedName>
        <fullName evidence="2">Uncharacterized protein</fullName>
    </submittedName>
</protein>
<dbReference type="AlphaFoldDB" id="A0A8S2GBU1"/>
<feature type="non-terminal residue" evidence="2">
    <location>
        <position position="33"/>
    </location>
</feature>
<dbReference type="Proteomes" id="UP000682733">
    <property type="component" value="Unassembled WGS sequence"/>
</dbReference>
<name>A0A8S2GBU1_9BILA</name>
<gene>
    <name evidence="2" type="ORF">OVA965_LOCUS46061</name>
    <name evidence="3" type="ORF">TMI583_LOCUS50214</name>
</gene>
<reference evidence="2" key="1">
    <citation type="submission" date="2021-02" db="EMBL/GenBank/DDBJ databases">
        <authorList>
            <person name="Nowell W R."/>
        </authorList>
    </citation>
    <scope>NUCLEOTIDE SEQUENCE</scope>
</reference>
<organism evidence="2 4">
    <name type="scientific">Didymodactylos carnosus</name>
    <dbReference type="NCBI Taxonomy" id="1234261"/>
    <lineage>
        <taxon>Eukaryota</taxon>
        <taxon>Metazoa</taxon>
        <taxon>Spiralia</taxon>
        <taxon>Gnathifera</taxon>
        <taxon>Rotifera</taxon>
        <taxon>Eurotatoria</taxon>
        <taxon>Bdelloidea</taxon>
        <taxon>Philodinida</taxon>
        <taxon>Philodinidae</taxon>
        <taxon>Didymodactylos</taxon>
    </lineage>
</organism>
<evidence type="ECO:0000313" key="3">
    <source>
        <dbReference type="EMBL" id="CAF4572819.1"/>
    </source>
</evidence>